<dbReference type="RefSeq" id="WP_285672740.1">
    <property type="nucleotide sequence ID" value="NZ_BSYI01000025.1"/>
</dbReference>
<dbReference type="PANTHER" id="PTHR43434:SF1">
    <property type="entry name" value="PHOSPHOGLYCOLATE PHOSPHATASE"/>
    <property type="match status" value="1"/>
</dbReference>
<accession>A0ABQ6LPX2</accession>
<keyword evidence="6" id="KW-1185">Reference proteome</keyword>
<reference evidence="5 6" key="1">
    <citation type="submission" date="2023-04" db="EMBL/GenBank/DDBJ databases">
        <title>Marinoamorphus aggregata gen. nov., sp. Nov., isolate from tissue of brittle star Ophioplocus japonicus.</title>
        <authorList>
            <person name="Kawano K."/>
            <person name="Sawayama S."/>
            <person name="Nakagawa S."/>
        </authorList>
    </citation>
    <scope>NUCLEOTIDE SEQUENCE [LARGE SCALE GENOMIC DNA]</scope>
    <source>
        <strain evidence="5 6">NKW23</strain>
    </source>
</reference>
<dbReference type="SFLD" id="SFLDG01129">
    <property type="entry name" value="C1.5:_HAD__Beta-PGM__Phosphata"/>
    <property type="match status" value="1"/>
</dbReference>
<organism evidence="5 6">
    <name type="scientific">Paralimibaculum aggregatum</name>
    <dbReference type="NCBI Taxonomy" id="3036245"/>
    <lineage>
        <taxon>Bacteria</taxon>
        <taxon>Pseudomonadati</taxon>
        <taxon>Pseudomonadota</taxon>
        <taxon>Alphaproteobacteria</taxon>
        <taxon>Rhodobacterales</taxon>
        <taxon>Paracoccaceae</taxon>
        <taxon>Paralimibaculum</taxon>
    </lineage>
</organism>
<dbReference type="PANTHER" id="PTHR43434">
    <property type="entry name" value="PHOSPHOGLYCOLATE PHOSPHATASE"/>
    <property type="match status" value="1"/>
</dbReference>
<dbReference type="Gene3D" id="1.10.150.240">
    <property type="entry name" value="Putative phosphatase, domain 2"/>
    <property type="match status" value="1"/>
</dbReference>
<dbReference type="SUPFAM" id="SSF56784">
    <property type="entry name" value="HAD-like"/>
    <property type="match status" value="1"/>
</dbReference>
<dbReference type="InterPro" id="IPR006439">
    <property type="entry name" value="HAD-SF_hydro_IA"/>
</dbReference>
<dbReference type="SFLD" id="SFLDS00003">
    <property type="entry name" value="Haloacid_Dehalogenase"/>
    <property type="match status" value="1"/>
</dbReference>
<sequence>MTAPAIRALLFDKDGTLFDFHATWSAVVTRVIDALAPDETARRAMAASGGIDLVTGRFEPGSPIVAGAVQETALLWEPLVPGLDAAAIEERINTLSAAMTGPATLVPAAADLPGLLAELRAAGLALGVATHDSEGAARAQLAAIGALEAFDFIAGYDSGHGLKPGPGMLLAFAAATGRRPDEIAMIGDSVHDLMVAPNAGAAMAIGVLTGPAGPADLAPHATHVIGSIAELPALLRL</sequence>
<evidence type="ECO:0000256" key="2">
    <source>
        <dbReference type="ARBA" id="ARBA00004818"/>
    </source>
</evidence>
<comment type="catalytic activity">
    <reaction evidence="1">
        <text>2-phosphoglycolate + H2O = glycolate + phosphate</text>
        <dbReference type="Rhea" id="RHEA:14369"/>
        <dbReference type="ChEBI" id="CHEBI:15377"/>
        <dbReference type="ChEBI" id="CHEBI:29805"/>
        <dbReference type="ChEBI" id="CHEBI:43474"/>
        <dbReference type="ChEBI" id="CHEBI:58033"/>
        <dbReference type="EC" id="3.1.3.18"/>
    </reaction>
</comment>
<dbReference type="GO" id="GO:0016787">
    <property type="term" value="F:hydrolase activity"/>
    <property type="evidence" value="ECO:0007669"/>
    <property type="project" value="UniProtKB-KW"/>
</dbReference>
<evidence type="ECO:0000313" key="6">
    <source>
        <dbReference type="Proteomes" id="UP001239909"/>
    </source>
</evidence>
<evidence type="ECO:0000256" key="1">
    <source>
        <dbReference type="ARBA" id="ARBA00000830"/>
    </source>
</evidence>
<evidence type="ECO:0000313" key="5">
    <source>
        <dbReference type="EMBL" id="GMG83902.1"/>
    </source>
</evidence>
<dbReference type="EC" id="3.1.3.18" evidence="4"/>
<dbReference type="InterPro" id="IPR036412">
    <property type="entry name" value="HAD-like_sf"/>
</dbReference>
<dbReference type="EMBL" id="BSYI01000025">
    <property type="protein sequence ID" value="GMG83902.1"/>
    <property type="molecule type" value="Genomic_DNA"/>
</dbReference>
<dbReference type="InterPro" id="IPR023214">
    <property type="entry name" value="HAD_sf"/>
</dbReference>
<evidence type="ECO:0000256" key="3">
    <source>
        <dbReference type="ARBA" id="ARBA00006171"/>
    </source>
</evidence>
<keyword evidence="5" id="KW-0378">Hydrolase</keyword>
<dbReference type="Proteomes" id="UP001239909">
    <property type="component" value="Unassembled WGS sequence"/>
</dbReference>
<dbReference type="Gene3D" id="3.40.50.1000">
    <property type="entry name" value="HAD superfamily/HAD-like"/>
    <property type="match status" value="1"/>
</dbReference>
<dbReference type="PRINTS" id="PR00413">
    <property type="entry name" value="HADHALOGNASE"/>
</dbReference>
<dbReference type="NCBIfam" id="TIGR01549">
    <property type="entry name" value="HAD-SF-IA-v1"/>
    <property type="match status" value="1"/>
</dbReference>
<comment type="similarity">
    <text evidence="3">Belongs to the HAD-like hydrolase superfamily. CbbY/CbbZ/Gph/YieH family.</text>
</comment>
<proteinExistence type="inferred from homology"/>
<name>A0ABQ6LPX2_9RHOB</name>
<gene>
    <name evidence="5" type="ORF">LNKW23_31160</name>
</gene>
<dbReference type="Pfam" id="PF00702">
    <property type="entry name" value="Hydrolase"/>
    <property type="match status" value="1"/>
</dbReference>
<dbReference type="InterPro" id="IPR023198">
    <property type="entry name" value="PGP-like_dom2"/>
</dbReference>
<protein>
    <recommendedName>
        <fullName evidence="4">phosphoglycolate phosphatase</fullName>
        <ecNumber evidence="4">3.1.3.18</ecNumber>
    </recommendedName>
</protein>
<comment type="pathway">
    <text evidence="2">Organic acid metabolism; glycolate biosynthesis; glycolate from 2-phosphoglycolate: step 1/1.</text>
</comment>
<dbReference type="InterPro" id="IPR050155">
    <property type="entry name" value="HAD-like_hydrolase_sf"/>
</dbReference>
<comment type="caution">
    <text evidence="5">The sequence shown here is derived from an EMBL/GenBank/DDBJ whole genome shotgun (WGS) entry which is preliminary data.</text>
</comment>
<evidence type="ECO:0000256" key="4">
    <source>
        <dbReference type="ARBA" id="ARBA00013078"/>
    </source>
</evidence>